<reference evidence="1" key="1">
    <citation type="submission" date="2023-03" db="EMBL/GenBank/DDBJ databases">
        <authorList>
            <person name="Shen W."/>
            <person name="Cai J."/>
        </authorList>
    </citation>
    <scope>NUCLEOTIDE SEQUENCE</scope>
    <source>
        <strain evidence="1">B245-2</strain>
    </source>
</reference>
<organism evidence="1 2">
    <name type="scientific">Enterococcus cecorum</name>
    <dbReference type="NCBI Taxonomy" id="44008"/>
    <lineage>
        <taxon>Bacteria</taxon>
        <taxon>Bacillati</taxon>
        <taxon>Bacillota</taxon>
        <taxon>Bacilli</taxon>
        <taxon>Lactobacillales</taxon>
        <taxon>Enterococcaceae</taxon>
        <taxon>Enterococcus</taxon>
    </lineage>
</organism>
<name>A0AAW8TTG8_9ENTE</name>
<evidence type="ECO:0000313" key="2">
    <source>
        <dbReference type="Proteomes" id="UP001255696"/>
    </source>
</evidence>
<dbReference type="Proteomes" id="UP001255696">
    <property type="component" value="Unassembled WGS sequence"/>
</dbReference>
<dbReference type="RefSeq" id="WP_311897779.1">
    <property type="nucleotide sequence ID" value="NZ_JARQBI010000016.1"/>
</dbReference>
<sequence length="101" mass="12487">MNGEELRKIAEESHRIWFERWIKKNRKNIENKLVISAKQGFKHMGFYYPLSEVDKNLRNRLLDSRTEEYLREEFKDFKVNIYEKDGLLGIFDRRIIIEFRF</sequence>
<dbReference type="AlphaFoldDB" id="A0AAW8TTG8"/>
<protein>
    <submittedName>
        <fullName evidence="1">Uncharacterized protein</fullName>
    </submittedName>
</protein>
<evidence type="ECO:0000313" key="1">
    <source>
        <dbReference type="EMBL" id="MDT2797091.1"/>
    </source>
</evidence>
<gene>
    <name evidence="1" type="ORF">P7H47_07535</name>
</gene>
<comment type="caution">
    <text evidence="1">The sequence shown here is derived from an EMBL/GenBank/DDBJ whole genome shotgun (WGS) entry which is preliminary data.</text>
</comment>
<proteinExistence type="predicted"/>
<dbReference type="EMBL" id="JARQBI010000016">
    <property type="protein sequence ID" value="MDT2797091.1"/>
    <property type="molecule type" value="Genomic_DNA"/>
</dbReference>
<accession>A0AAW8TTG8</accession>